<evidence type="ECO:0000313" key="4">
    <source>
        <dbReference type="Proteomes" id="UP001153555"/>
    </source>
</evidence>
<dbReference type="EMBL" id="CACSLK010034002">
    <property type="protein sequence ID" value="CAA0840659.1"/>
    <property type="molecule type" value="Genomic_DNA"/>
</dbReference>
<reference evidence="3" key="1">
    <citation type="submission" date="2019-12" db="EMBL/GenBank/DDBJ databases">
        <authorList>
            <person name="Scholes J."/>
        </authorList>
    </citation>
    <scope>NUCLEOTIDE SEQUENCE</scope>
</reference>
<accession>A0A9N7P052</accession>
<keyword evidence="1" id="KW-0813">Transport</keyword>
<evidence type="ECO:0000313" key="3">
    <source>
        <dbReference type="EMBL" id="CAA0840659.1"/>
    </source>
</evidence>
<organism evidence="3 4">
    <name type="scientific">Striga hermonthica</name>
    <name type="common">Purple witchweed</name>
    <name type="synonym">Buchnera hermonthica</name>
    <dbReference type="NCBI Taxonomy" id="68872"/>
    <lineage>
        <taxon>Eukaryota</taxon>
        <taxon>Viridiplantae</taxon>
        <taxon>Streptophyta</taxon>
        <taxon>Embryophyta</taxon>
        <taxon>Tracheophyta</taxon>
        <taxon>Spermatophyta</taxon>
        <taxon>Magnoliopsida</taxon>
        <taxon>eudicotyledons</taxon>
        <taxon>Gunneridae</taxon>
        <taxon>Pentapetalae</taxon>
        <taxon>asterids</taxon>
        <taxon>lamiids</taxon>
        <taxon>Lamiales</taxon>
        <taxon>Orobanchaceae</taxon>
        <taxon>Buchnereae</taxon>
        <taxon>Striga</taxon>
    </lineage>
</organism>
<proteinExistence type="predicted"/>
<name>A0A9N7P052_STRHE</name>
<evidence type="ECO:0000256" key="1">
    <source>
        <dbReference type="ARBA" id="ARBA00022927"/>
    </source>
</evidence>
<dbReference type="Proteomes" id="UP001153555">
    <property type="component" value="Unassembled WGS sequence"/>
</dbReference>
<dbReference type="Gene3D" id="1.20.5.110">
    <property type="match status" value="1"/>
</dbReference>
<dbReference type="InterPro" id="IPR000727">
    <property type="entry name" value="T_SNARE_dom"/>
</dbReference>
<dbReference type="PROSITE" id="PS50192">
    <property type="entry name" value="T_SNARE"/>
    <property type="match status" value="1"/>
</dbReference>
<dbReference type="AlphaFoldDB" id="A0A9N7P052"/>
<sequence length="141" mass="15642">MLGFSFSLLLQSVSNHNLASPRFLLSTKANPFDSADELDNNSNRTRKNSGLIISREPSIDVGTNPFDESPIKNTSLAVTYLSSADKSRYQNDLEHDLSWVEKVKPDVSLLDLSNLVLELKDMAVDMGSEIVRQKKALDRSG</sequence>
<keyword evidence="1" id="KW-0653">Protein transport</keyword>
<evidence type="ECO:0000259" key="2">
    <source>
        <dbReference type="PROSITE" id="PS50192"/>
    </source>
</evidence>
<gene>
    <name evidence="3" type="ORF">SHERM_06701</name>
</gene>
<feature type="domain" description="T-SNARE coiled-coil homology" evidence="2">
    <location>
        <begin position="108"/>
        <end position="141"/>
    </location>
</feature>
<comment type="caution">
    <text evidence="3">The sequence shown here is derived from an EMBL/GenBank/DDBJ whole genome shotgun (WGS) entry which is preliminary data.</text>
</comment>
<keyword evidence="4" id="KW-1185">Reference proteome</keyword>
<dbReference type="GO" id="GO:0015031">
    <property type="term" value="P:protein transport"/>
    <property type="evidence" value="ECO:0007669"/>
    <property type="project" value="UniProtKB-KW"/>
</dbReference>
<protein>
    <submittedName>
        <fullName evidence="3">SNAP25 homologous protein SNAP33</fullName>
    </submittedName>
</protein>